<dbReference type="PANTHER" id="PTHR30545:SF2">
    <property type="entry name" value="SUGAR FERMENTATION STIMULATION PROTEIN A"/>
    <property type="match status" value="1"/>
</dbReference>
<evidence type="ECO:0000259" key="3">
    <source>
        <dbReference type="Pfam" id="PF17746"/>
    </source>
</evidence>
<comment type="similarity">
    <text evidence="1">Belongs to the SfsA family.</text>
</comment>
<dbReference type="Pfam" id="PF17746">
    <property type="entry name" value="SfsA_N"/>
    <property type="match status" value="1"/>
</dbReference>
<dbReference type="InterPro" id="IPR041465">
    <property type="entry name" value="SfsA_N"/>
</dbReference>
<dbReference type="NCBIfam" id="TIGR00230">
    <property type="entry name" value="sfsA"/>
    <property type="match status" value="1"/>
</dbReference>
<dbReference type="InterPro" id="IPR005224">
    <property type="entry name" value="SfsA"/>
</dbReference>
<accession>A0A2C9CN15</accession>
<dbReference type="OrthoDB" id="9802365at2"/>
<reference evidence="5" key="1">
    <citation type="submission" date="2017-09" db="EMBL/GenBank/DDBJ databases">
        <authorList>
            <person name="Varghese N."/>
            <person name="Submissions S."/>
        </authorList>
    </citation>
    <scope>NUCLEOTIDE SEQUENCE [LARGE SCALE GENOMIC DNA]</scope>
    <source>
        <strain evidence="5">C7</strain>
    </source>
</reference>
<name>A0A2C9CN15_9RHOB</name>
<dbReference type="GO" id="GO:0003677">
    <property type="term" value="F:DNA binding"/>
    <property type="evidence" value="ECO:0007669"/>
    <property type="project" value="InterPro"/>
</dbReference>
<dbReference type="RefSeq" id="WP_097928350.1">
    <property type="nucleotide sequence ID" value="NZ_OCTN01000001.1"/>
</dbReference>
<evidence type="ECO:0000256" key="1">
    <source>
        <dbReference type="HAMAP-Rule" id="MF_00095"/>
    </source>
</evidence>
<dbReference type="CDD" id="cd22359">
    <property type="entry name" value="SfsA-like_bacterial"/>
    <property type="match status" value="1"/>
</dbReference>
<evidence type="ECO:0000313" key="4">
    <source>
        <dbReference type="EMBL" id="SOH92786.1"/>
    </source>
</evidence>
<keyword evidence="5" id="KW-1185">Reference proteome</keyword>
<dbReference type="AlphaFoldDB" id="A0A2C9CN15"/>
<organism evidence="4 5">
    <name type="scientific">Pontivivens marinum</name>
    <dbReference type="NCBI Taxonomy" id="1690039"/>
    <lineage>
        <taxon>Bacteria</taxon>
        <taxon>Pseudomonadati</taxon>
        <taxon>Pseudomonadota</taxon>
        <taxon>Alphaproteobacteria</taxon>
        <taxon>Rhodobacterales</taxon>
        <taxon>Paracoccaceae</taxon>
        <taxon>Pontivivens</taxon>
    </lineage>
</organism>
<feature type="domain" description="Sugar fermentation stimulation protein C-terminal" evidence="2">
    <location>
        <begin position="84"/>
        <end position="221"/>
    </location>
</feature>
<evidence type="ECO:0000313" key="5">
    <source>
        <dbReference type="Proteomes" id="UP000220034"/>
    </source>
</evidence>
<dbReference type="InterPro" id="IPR040452">
    <property type="entry name" value="SfsA_C"/>
</dbReference>
<protein>
    <recommendedName>
        <fullName evidence="1">Sugar fermentation stimulation protein homolog</fullName>
    </recommendedName>
</protein>
<dbReference type="Pfam" id="PF03749">
    <property type="entry name" value="SfsA"/>
    <property type="match status" value="1"/>
</dbReference>
<gene>
    <name evidence="1" type="primary">sfsA</name>
    <name evidence="4" type="ORF">SAMN06273572_101635</name>
</gene>
<dbReference type="Proteomes" id="UP000220034">
    <property type="component" value="Unassembled WGS sequence"/>
</dbReference>
<dbReference type="PANTHER" id="PTHR30545">
    <property type="entry name" value="SUGAR FERMENTATION STIMULATION PROTEIN A"/>
    <property type="match status" value="1"/>
</dbReference>
<dbReference type="Gene3D" id="2.40.50.580">
    <property type="match status" value="1"/>
</dbReference>
<sequence>MLFDPPLIRAILLRRYKRFLADVILPDGREVVVHCANPGRMTGVADAGAAVWLQASINPKRKLQWSWVLTELGGGAFAGIDTSLPNRLVAQALQDGQIAELTQWDTIRPEVPYGTRSRVDFLLSDPDQSDLYLEVKNVNLRRAGTLAEFPDCKTARGAKHLDELIQVVADGHRATMLYVVQRTDCDAVSFAADLDPVYAMKVTQAAQAGVQMIARATRISAHGITLGRALPVILP</sequence>
<evidence type="ECO:0000259" key="2">
    <source>
        <dbReference type="Pfam" id="PF03749"/>
    </source>
</evidence>
<proteinExistence type="inferred from homology"/>
<dbReference type="EMBL" id="OCTN01000001">
    <property type="protein sequence ID" value="SOH92786.1"/>
    <property type="molecule type" value="Genomic_DNA"/>
</dbReference>
<dbReference type="Gene3D" id="3.40.1350.60">
    <property type="match status" value="1"/>
</dbReference>
<dbReference type="HAMAP" id="MF_00095">
    <property type="entry name" value="SfsA"/>
    <property type="match status" value="1"/>
</dbReference>
<feature type="domain" description="SfsA N-terminal OB" evidence="3">
    <location>
        <begin position="13"/>
        <end position="74"/>
    </location>
</feature>